<dbReference type="InterPro" id="IPR024498">
    <property type="entry name" value="DUF2786"/>
</dbReference>
<dbReference type="AlphaFoldDB" id="A0AAJ1Q290"/>
<feature type="domain" description="DUF7168" evidence="3">
    <location>
        <begin position="59"/>
        <end position="196"/>
    </location>
</feature>
<evidence type="ECO:0000259" key="2">
    <source>
        <dbReference type="Pfam" id="PF10979"/>
    </source>
</evidence>
<name>A0AAJ1Q290_9LACT</name>
<protein>
    <submittedName>
        <fullName evidence="4">DUF2786 domain-containing protein</fullName>
    </submittedName>
</protein>
<accession>A0AAJ1Q290</accession>
<evidence type="ECO:0000313" key="5">
    <source>
        <dbReference type="Proteomes" id="UP001229251"/>
    </source>
</evidence>
<evidence type="ECO:0000259" key="3">
    <source>
        <dbReference type="Pfam" id="PF23771"/>
    </source>
</evidence>
<feature type="region of interest" description="Disordered" evidence="1">
    <location>
        <begin position="220"/>
        <end position="241"/>
    </location>
</feature>
<dbReference type="RefSeq" id="WP_285065107.1">
    <property type="nucleotide sequence ID" value="NZ_CP138857.1"/>
</dbReference>
<dbReference type="Proteomes" id="UP001229251">
    <property type="component" value="Unassembled WGS sequence"/>
</dbReference>
<gene>
    <name evidence="4" type="ORF">QP433_00205</name>
</gene>
<dbReference type="InterPro" id="IPR055592">
    <property type="entry name" value="DUF7168"/>
</dbReference>
<dbReference type="Pfam" id="PF10979">
    <property type="entry name" value="DUF2786"/>
    <property type="match status" value="1"/>
</dbReference>
<dbReference type="EMBL" id="JASOOE010000001">
    <property type="protein sequence ID" value="MDK7186398.1"/>
    <property type="molecule type" value="Genomic_DNA"/>
</dbReference>
<sequence>MSKTPEKILEKIRHLLSLAEDGKNDEESQTALLMAQKLMVKYKISQDQVSKEHPEEIQLKSLSVYKRLYWWEKTLAGIIADNFRCMLYVQSNKLPHQSSIQRKIVLMGYPEDIELAYEIYHLAAEAMRYYAKIYLTDPKRQQENIPEKDRRKAYYLGFLDGLAEKFKQQQADLQAENERYALVIQTPQAVKEKFNREVKGSLAFNQPVYAETSQSYRTGYRQGRQVELNQNKGRLEDGSSK</sequence>
<evidence type="ECO:0000256" key="1">
    <source>
        <dbReference type="SAM" id="MobiDB-lite"/>
    </source>
</evidence>
<evidence type="ECO:0000313" key="4">
    <source>
        <dbReference type="EMBL" id="MDK7186398.1"/>
    </source>
</evidence>
<dbReference type="Pfam" id="PF23771">
    <property type="entry name" value="DUF7168"/>
    <property type="match status" value="1"/>
</dbReference>
<organism evidence="4 5">
    <name type="scientific">Facklamia hominis</name>
    <dbReference type="NCBI Taxonomy" id="178214"/>
    <lineage>
        <taxon>Bacteria</taxon>
        <taxon>Bacillati</taxon>
        <taxon>Bacillota</taxon>
        <taxon>Bacilli</taxon>
        <taxon>Lactobacillales</taxon>
        <taxon>Aerococcaceae</taxon>
        <taxon>Facklamia</taxon>
    </lineage>
</organism>
<reference evidence="4" key="1">
    <citation type="submission" date="2023-05" db="EMBL/GenBank/DDBJ databases">
        <title>Cataloging the Phylogenetic Diversity of Human Bladder Bacteria.</title>
        <authorList>
            <person name="Du J."/>
        </authorList>
    </citation>
    <scope>NUCLEOTIDE SEQUENCE</scope>
    <source>
        <strain evidence="4">UMB1231</strain>
    </source>
</reference>
<feature type="domain" description="DUF2786" evidence="2">
    <location>
        <begin position="7"/>
        <end position="46"/>
    </location>
</feature>
<proteinExistence type="predicted"/>
<comment type="caution">
    <text evidence="4">The sequence shown here is derived from an EMBL/GenBank/DDBJ whole genome shotgun (WGS) entry which is preliminary data.</text>
</comment>